<keyword evidence="2" id="KW-1185">Reference proteome</keyword>
<dbReference type="InterPro" id="IPR036412">
    <property type="entry name" value="HAD-like_sf"/>
</dbReference>
<dbReference type="RefSeq" id="WP_268043478.1">
    <property type="nucleotide sequence ID" value="NZ_CP104064.1"/>
</dbReference>
<dbReference type="SUPFAM" id="SSF56784">
    <property type="entry name" value="HAD-like"/>
    <property type="match status" value="1"/>
</dbReference>
<evidence type="ECO:0000313" key="1">
    <source>
        <dbReference type="EMBL" id="WAH36165.1"/>
    </source>
</evidence>
<dbReference type="Proteomes" id="UP001164803">
    <property type="component" value="Chromosome"/>
</dbReference>
<accession>A0ABY6YZV8</accession>
<keyword evidence="1" id="KW-0378">Hydrolase</keyword>
<name>A0ABY6YZV8_9BACL</name>
<proteinExistence type="predicted"/>
<dbReference type="NCBIfam" id="TIGR00099">
    <property type="entry name" value="Cof-subfamily"/>
    <property type="match status" value="1"/>
</dbReference>
<dbReference type="PROSITE" id="PS01229">
    <property type="entry name" value="COF_2"/>
    <property type="match status" value="1"/>
</dbReference>
<dbReference type="InterPro" id="IPR023214">
    <property type="entry name" value="HAD_sf"/>
</dbReference>
<sequence>MKAMFFNIDGTIISPNTERVSDSVKAAIDELHANGVTPILVSGRPPFAIQPVAEELSIHTYIAFNGGLAFHDGEIIYNRPIDKAIIEKMVQMSAQLNHSLVFPGIDGYFTTERNESTWSSIQELFTRVAPLVDPDYWKTHDIYQIELIGKSEQVHHYVEEFQRDLHFYSWHIHKNATNVNPIENSKAIAMTRVLKHLSIDIADSIAIGDGPNDVEMIETANIGIAMGNACESLKRAANYVTATVWDDGAVHALRHFNLIAGN</sequence>
<dbReference type="PANTHER" id="PTHR10000">
    <property type="entry name" value="PHOSPHOSERINE PHOSPHATASE"/>
    <property type="match status" value="1"/>
</dbReference>
<evidence type="ECO:0000313" key="2">
    <source>
        <dbReference type="Proteomes" id="UP001164803"/>
    </source>
</evidence>
<dbReference type="EMBL" id="CP104064">
    <property type="protein sequence ID" value="WAH36165.1"/>
    <property type="molecule type" value="Genomic_DNA"/>
</dbReference>
<dbReference type="Gene3D" id="3.40.50.1000">
    <property type="entry name" value="HAD superfamily/HAD-like"/>
    <property type="match status" value="1"/>
</dbReference>
<dbReference type="PANTHER" id="PTHR10000:SF25">
    <property type="entry name" value="PHOSPHATASE YKRA-RELATED"/>
    <property type="match status" value="1"/>
</dbReference>
<dbReference type="Gene3D" id="3.30.1240.10">
    <property type="match status" value="1"/>
</dbReference>
<dbReference type="GO" id="GO:0016787">
    <property type="term" value="F:hydrolase activity"/>
    <property type="evidence" value="ECO:0007669"/>
    <property type="project" value="UniProtKB-KW"/>
</dbReference>
<dbReference type="NCBIfam" id="TIGR01484">
    <property type="entry name" value="HAD-SF-IIB"/>
    <property type="match status" value="1"/>
</dbReference>
<dbReference type="InterPro" id="IPR006379">
    <property type="entry name" value="HAD-SF_hydro_IIB"/>
</dbReference>
<reference evidence="1" key="1">
    <citation type="submission" date="2022-08" db="EMBL/GenBank/DDBJ databases">
        <title>Alicyclobacillus dauci DSM2870, complete genome.</title>
        <authorList>
            <person name="Wang Q."/>
            <person name="Cai R."/>
            <person name="Wang Z."/>
        </authorList>
    </citation>
    <scope>NUCLEOTIDE SEQUENCE</scope>
    <source>
        <strain evidence="1">DSM 28700</strain>
    </source>
</reference>
<organism evidence="1 2">
    <name type="scientific">Alicyclobacillus dauci</name>
    <dbReference type="NCBI Taxonomy" id="1475485"/>
    <lineage>
        <taxon>Bacteria</taxon>
        <taxon>Bacillati</taxon>
        <taxon>Bacillota</taxon>
        <taxon>Bacilli</taxon>
        <taxon>Bacillales</taxon>
        <taxon>Alicyclobacillaceae</taxon>
        <taxon>Alicyclobacillus</taxon>
    </lineage>
</organism>
<dbReference type="Pfam" id="PF08282">
    <property type="entry name" value="Hydrolase_3"/>
    <property type="match status" value="1"/>
</dbReference>
<dbReference type="InterPro" id="IPR000150">
    <property type="entry name" value="Cof"/>
</dbReference>
<protein>
    <submittedName>
        <fullName evidence="1">Cof-type HAD-IIB family hydrolase</fullName>
    </submittedName>
</protein>
<gene>
    <name evidence="1" type="ORF">NZD86_18250</name>
</gene>